<dbReference type="CDD" id="cd09883">
    <property type="entry name" value="PIN_VapC_PhoHL-ATPase"/>
    <property type="match status" value="1"/>
</dbReference>
<organism evidence="9 10">
    <name type="scientific">Lysinimonas soli</name>
    <dbReference type="NCBI Taxonomy" id="1074233"/>
    <lineage>
        <taxon>Bacteria</taxon>
        <taxon>Bacillati</taxon>
        <taxon>Actinomycetota</taxon>
        <taxon>Actinomycetes</taxon>
        <taxon>Micrococcales</taxon>
        <taxon>Microbacteriaceae</taxon>
        <taxon>Lysinimonas</taxon>
    </lineage>
</organism>
<protein>
    <submittedName>
        <fullName evidence="9">PhoH family protein</fullName>
    </submittedName>
</protein>
<keyword evidence="5" id="KW-0067">ATP-binding</keyword>
<accession>A0ABW0NLY8</accession>
<comment type="caution">
    <text evidence="9">The sequence shown here is derived from an EMBL/GenBank/DDBJ whole genome shotgun (WGS) entry which is preliminary data.</text>
</comment>
<dbReference type="InterPro" id="IPR051451">
    <property type="entry name" value="PhoH2-like"/>
</dbReference>
<dbReference type="Pfam" id="PF13638">
    <property type="entry name" value="PIN_4"/>
    <property type="match status" value="1"/>
</dbReference>
<name>A0ABW0NLY8_9MICO</name>
<dbReference type="PANTHER" id="PTHR30473:SF2">
    <property type="entry name" value="PIN DOMAIN-CONTAINING PROTEIN"/>
    <property type="match status" value="1"/>
</dbReference>
<keyword evidence="1" id="KW-0540">Nuclease</keyword>
<evidence type="ECO:0000256" key="5">
    <source>
        <dbReference type="ARBA" id="ARBA00022840"/>
    </source>
</evidence>
<sequence length="449" mass="48737">MPALNEPQQKSTVTATQKQGERTYVLDTSVLLSDPKAMFRFAEHAVVLPVVVVSELEAKRHDPEIGFFARQALRNLDELRVQHERLDFPIAVGDGGGSLRVELNHSNMSVLPSGLQLGDNDSRILAVALNLSNDGLDVVVVSKDLPLRVKAASIGLAAEEYRAELAVDSGWTGMAEIDLSSEQMAELYDNETMSTRLVQDLPVNTSLVIHSERGSALGRVSGKGQLKVVRGDRDVFGLHGRSAEQRLAIDLLLDPEVGIVSLGGRAGTGKSALALCAGLEAVLEKQQHRKIMVFRPLYAVGGQELGYLPGDKDEKMSPWGQAVFDTLGALVSENVLEEVVERGILEVLPLTHIRGRSLHDAFVIVDEAQSLERNVLLTVLSRIGQNSRVVLTHDVAQRDNLRVGRHDGVASVIETLKGHPLFAHITLTRSERSAIAALVTELLEGNELA</sequence>
<evidence type="ECO:0000256" key="6">
    <source>
        <dbReference type="ARBA" id="ARBA00022842"/>
    </source>
</evidence>
<gene>
    <name evidence="9" type="ORF">ACFPJ4_01750</name>
</gene>
<dbReference type="InterPro" id="IPR003714">
    <property type="entry name" value="PhoH"/>
</dbReference>
<comment type="similarity">
    <text evidence="7">In the N-terminal section; belongs to the PINc/VapC protein family.</text>
</comment>
<evidence type="ECO:0000256" key="4">
    <source>
        <dbReference type="ARBA" id="ARBA00022801"/>
    </source>
</evidence>
<dbReference type="SMART" id="SM00670">
    <property type="entry name" value="PINc"/>
    <property type="match status" value="1"/>
</dbReference>
<evidence type="ECO:0000313" key="10">
    <source>
        <dbReference type="Proteomes" id="UP001596039"/>
    </source>
</evidence>
<evidence type="ECO:0000256" key="3">
    <source>
        <dbReference type="ARBA" id="ARBA00022741"/>
    </source>
</evidence>
<dbReference type="Proteomes" id="UP001596039">
    <property type="component" value="Unassembled WGS sequence"/>
</dbReference>
<evidence type="ECO:0000259" key="8">
    <source>
        <dbReference type="SMART" id="SM00670"/>
    </source>
</evidence>
<keyword evidence="2" id="KW-0479">Metal-binding</keyword>
<reference evidence="10" key="1">
    <citation type="journal article" date="2019" name="Int. J. Syst. Evol. Microbiol.">
        <title>The Global Catalogue of Microorganisms (GCM) 10K type strain sequencing project: providing services to taxonomists for standard genome sequencing and annotation.</title>
        <authorList>
            <consortium name="The Broad Institute Genomics Platform"/>
            <consortium name="The Broad Institute Genome Sequencing Center for Infectious Disease"/>
            <person name="Wu L."/>
            <person name="Ma J."/>
        </authorList>
    </citation>
    <scope>NUCLEOTIDE SEQUENCE [LARGE SCALE GENOMIC DNA]</scope>
    <source>
        <strain evidence="10">CGMCC 4.6997</strain>
    </source>
</reference>
<evidence type="ECO:0000256" key="7">
    <source>
        <dbReference type="ARBA" id="ARBA00046345"/>
    </source>
</evidence>
<dbReference type="EMBL" id="JBHSMG010000001">
    <property type="protein sequence ID" value="MFC5500958.1"/>
    <property type="molecule type" value="Genomic_DNA"/>
</dbReference>
<keyword evidence="3" id="KW-0547">Nucleotide-binding</keyword>
<keyword evidence="4" id="KW-0378">Hydrolase</keyword>
<dbReference type="Gene3D" id="3.40.50.300">
    <property type="entry name" value="P-loop containing nucleotide triphosphate hydrolases"/>
    <property type="match status" value="1"/>
</dbReference>
<dbReference type="InterPro" id="IPR002716">
    <property type="entry name" value="PIN_dom"/>
</dbReference>
<dbReference type="Pfam" id="PF02562">
    <property type="entry name" value="PhoH"/>
    <property type="match status" value="1"/>
</dbReference>
<dbReference type="SUPFAM" id="SSF88723">
    <property type="entry name" value="PIN domain-like"/>
    <property type="match status" value="1"/>
</dbReference>
<proteinExistence type="inferred from homology"/>
<dbReference type="PANTHER" id="PTHR30473">
    <property type="entry name" value="PROTEIN PHOH"/>
    <property type="match status" value="1"/>
</dbReference>
<keyword evidence="10" id="KW-1185">Reference proteome</keyword>
<evidence type="ECO:0000256" key="1">
    <source>
        <dbReference type="ARBA" id="ARBA00022722"/>
    </source>
</evidence>
<keyword evidence="6" id="KW-0460">Magnesium</keyword>
<dbReference type="SUPFAM" id="SSF52540">
    <property type="entry name" value="P-loop containing nucleoside triphosphate hydrolases"/>
    <property type="match status" value="1"/>
</dbReference>
<dbReference type="InterPro" id="IPR029060">
    <property type="entry name" value="PIN-like_dom_sf"/>
</dbReference>
<dbReference type="InterPro" id="IPR027417">
    <property type="entry name" value="P-loop_NTPase"/>
</dbReference>
<dbReference type="Gene3D" id="3.40.50.1010">
    <property type="entry name" value="5'-nuclease"/>
    <property type="match status" value="1"/>
</dbReference>
<evidence type="ECO:0000256" key="2">
    <source>
        <dbReference type="ARBA" id="ARBA00022723"/>
    </source>
</evidence>
<dbReference type="RefSeq" id="WP_386738566.1">
    <property type="nucleotide sequence ID" value="NZ_JBHSMG010000001.1"/>
</dbReference>
<feature type="domain" description="PIN" evidence="8">
    <location>
        <begin position="22"/>
        <end position="149"/>
    </location>
</feature>
<evidence type="ECO:0000313" key="9">
    <source>
        <dbReference type="EMBL" id="MFC5500958.1"/>
    </source>
</evidence>